<dbReference type="HOGENOM" id="CLU_3151596_0_0_3"/>
<gene>
    <name evidence="1" type="ORF">MC7420_7666</name>
</gene>
<protein>
    <submittedName>
        <fullName evidence="1">Uncharacterized protein</fullName>
    </submittedName>
</protein>
<dbReference type="AlphaFoldDB" id="B4VIF2"/>
<reference evidence="1 2" key="1">
    <citation type="submission" date="2008-07" db="EMBL/GenBank/DDBJ databases">
        <authorList>
            <person name="Tandeau de Marsac N."/>
            <person name="Ferriera S."/>
            <person name="Johnson J."/>
            <person name="Kravitz S."/>
            <person name="Beeson K."/>
            <person name="Sutton G."/>
            <person name="Rogers Y.-H."/>
            <person name="Friedman R."/>
            <person name="Frazier M."/>
            <person name="Venter J.C."/>
        </authorList>
    </citation>
    <scope>NUCLEOTIDE SEQUENCE [LARGE SCALE GENOMIC DNA]</scope>
    <source>
        <strain evidence="1 2">PCC 7420</strain>
    </source>
</reference>
<keyword evidence="2" id="KW-1185">Reference proteome</keyword>
<organism evidence="1 2">
    <name type="scientific">Coleofasciculus chthonoplastes PCC 7420</name>
    <dbReference type="NCBI Taxonomy" id="118168"/>
    <lineage>
        <taxon>Bacteria</taxon>
        <taxon>Bacillati</taxon>
        <taxon>Cyanobacteriota</taxon>
        <taxon>Cyanophyceae</taxon>
        <taxon>Coleofasciculales</taxon>
        <taxon>Coleofasciculaceae</taxon>
        <taxon>Coleofasciculus</taxon>
    </lineage>
</organism>
<proteinExistence type="predicted"/>
<dbReference type="Proteomes" id="UP000003835">
    <property type="component" value="Unassembled WGS sequence"/>
</dbReference>
<evidence type="ECO:0000313" key="2">
    <source>
        <dbReference type="Proteomes" id="UP000003835"/>
    </source>
</evidence>
<accession>B4VIF2</accession>
<dbReference type="STRING" id="118168.MC7420_7666"/>
<sequence length="48" mass="5470">MTLITLSHIRVKTFPLGKTRLYSFPCFLCSPISPSPHPLLTFSSTLYR</sequence>
<dbReference type="EMBL" id="DS989842">
    <property type="protein sequence ID" value="EDX77928.1"/>
    <property type="molecule type" value="Genomic_DNA"/>
</dbReference>
<evidence type="ECO:0000313" key="1">
    <source>
        <dbReference type="EMBL" id="EDX77928.1"/>
    </source>
</evidence>
<name>B4VIF2_9CYAN</name>